<evidence type="ECO:0000313" key="2">
    <source>
        <dbReference type="EMBL" id="CAG5862141.1"/>
    </source>
</evidence>
<gene>
    <name evidence="2" type="ORF">MMEN_LOCUS1125</name>
</gene>
<name>A0A8S4A8B7_9TELE</name>
<dbReference type="PANTHER" id="PTHR23039">
    <property type="entry name" value="NANCE-HORAN SYNDROME PROTEIN"/>
    <property type="match status" value="1"/>
</dbReference>
<proteinExistence type="predicted"/>
<keyword evidence="3" id="KW-1185">Reference proteome</keyword>
<dbReference type="AlphaFoldDB" id="A0A8S4A8B7"/>
<dbReference type="FunFam" id="1.20.5.340:FF:000039">
    <property type="entry name" value="Nance-Horan syndrome protein isoform X1"/>
    <property type="match status" value="1"/>
</dbReference>
<dbReference type="Gene3D" id="1.20.5.340">
    <property type="match status" value="1"/>
</dbReference>
<sequence>MPFAKRAVGPQLLCRYRIPNEEGLVFEDLVSISNVALSRTLRQLSDLARHACSIFQELESDLATTSQRVRGLQGKVNRLQQACSELDPKQEAVPVESGRSSPRPFPRRGACDSPAADPPFPPSLPGLSLGYNIAITRPGNSPVHFRPWAQTSGRDGVLNPRSGRSPVQVDGKSHGYLLAKSLPVGDVHVGSKMLTHSGL</sequence>
<dbReference type="PANTHER" id="PTHR23039:SF5">
    <property type="entry name" value="ACTIN REMODELING REGULATOR NHS"/>
    <property type="match status" value="1"/>
</dbReference>
<dbReference type="Proteomes" id="UP000677803">
    <property type="component" value="Unassembled WGS sequence"/>
</dbReference>
<dbReference type="EMBL" id="CAJRST010000002">
    <property type="protein sequence ID" value="CAG5862141.1"/>
    <property type="molecule type" value="Genomic_DNA"/>
</dbReference>
<accession>A0A8S4A8B7</accession>
<protein>
    <submittedName>
        <fullName evidence="2">(Atlantic silverside) hypothetical protein</fullName>
    </submittedName>
</protein>
<dbReference type="OrthoDB" id="8965057at2759"/>
<evidence type="ECO:0000313" key="3">
    <source>
        <dbReference type="Proteomes" id="UP000677803"/>
    </source>
</evidence>
<feature type="region of interest" description="Disordered" evidence="1">
    <location>
        <begin position="87"/>
        <end position="123"/>
    </location>
</feature>
<reference evidence="2" key="1">
    <citation type="submission" date="2021-05" db="EMBL/GenBank/DDBJ databases">
        <authorList>
            <person name="Tigano A."/>
        </authorList>
    </citation>
    <scope>NUCLEOTIDE SEQUENCE</scope>
</reference>
<evidence type="ECO:0000256" key="1">
    <source>
        <dbReference type="SAM" id="MobiDB-lite"/>
    </source>
</evidence>
<comment type="caution">
    <text evidence="2">The sequence shown here is derived from an EMBL/GenBank/DDBJ whole genome shotgun (WGS) entry which is preliminary data.</text>
</comment>
<organism evidence="2 3">
    <name type="scientific">Menidia menidia</name>
    <name type="common">Atlantic silverside</name>
    <dbReference type="NCBI Taxonomy" id="238744"/>
    <lineage>
        <taxon>Eukaryota</taxon>
        <taxon>Metazoa</taxon>
        <taxon>Chordata</taxon>
        <taxon>Craniata</taxon>
        <taxon>Vertebrata</taxon>
        <taxon>Euteleostomi</taxon>
        <taxon>Actinopterygii</taxon>
        <taxon>Neopterygii</taxon>
        <taxon>Teleostei</taxon>
        <taxon>Neoteleostei</taxon>
        <taxon>Acanthomorphata</taxon>
        <taxon>Ovalentaria</taxon>
        <taxon>Atherinomorphae</taxon>
        <taxon>Atheriniformes</taxon>
        <taxon>Atherinopsidae</taxon>
        <taxon>Menidiinae</taxon>
        <taxon>Menidia</taxon>
    </lineage>
</organism>
<dbReference type="GO" id="GO:0002088">
    <property type="term" value="P:lens development in camera-type eye"/>
    <property type="evidence" value="ECO:0007669"/>
    <property type="project" value="TreeGrafter"/>
</dbReference>
<dbReference type="GO" id="GO:0030154">
    <property type="term" value="P:cell differentiation"/>
    <property type="evidence" value="ECO:0007669"/>
    <property type="project" value="TreeGrafter"/>
</dbReference>